<dbReference type="Proteomes" id="UP000240934">
    <property type="component" value="Segment"/>
</dbReference>
<keyword evidence="2" id="KW-1185">Reference proteome</keyword>
<reference evidence="1 2" key="1">
    <citation type="submission" date="2017-10" db="EMBL/GenBank/DDBJ databases">
        <title>Antibacterial composition for extension of chilled fish shelf life and decreasing of risk of food-borne infections, bacteriophage strains for its preparation.</title>
        <authorList>
            <person name="Zulkarneev E.R."/>
            <person name="Aleshkin A.V."/>
            <person name="Rubalsky O.V."/>
            <person name="Kiseleva I.A."/>
            <person name="Rubalskii E.O."/>
            <person name="Lebedev S.N."/>
        </authorList>
    </citation>
    <scope>NUCLEOTIDE SEQUENCE [LARGE SCALE GENOMIC DNA]</scope>
</reference>
<sequence>MFKSEDCKKIVAKVEELRIDWNQKVSQFHDKDNIRKLTGKYSNVSMDLEDMTISVTYETGWDDDFHVCSIDVAVDDREIDDVLEDIESEIARSFEHIKQRDEDYRVKKEKWDANQKQQRLEQYKRLQAEFGQISTPM</sequence>
<gene>
    <name evidence="1" type="ORF">Ah1_00149</name>
</gene>
<evidence type="ECO:0000313" key="1">
    <source>
        <dbReference type="EMBL" id="AUE22690.1"/>
    </source>
</evidence>
<protein>
    <submittedName>
        <fullName evidence="1">Uncharacterized protein</fullName>
    </submittedName>
</protein>
<organism evidence="1 2">
    <name type="scientific">Aeromonas phage Ah1</name>
    <dbReference type="NCBI Taxonomy" id="2053701"/>
    <lineage>
        <taxon>Viruses</taxon>
        <taxon>Duplodnaviria</taxon>
        <taxon>Heunggongvirae</taxon>
        <taxon>Uroviricota</taxon>
        <taxon>Caudoviricetes</taxon>
        <taxon>Pantevenvirales</taxon>
        <taxon>Straboviridae</taxon>
        <taxon>Cinqassovirus</taxon>
        <taxon>Cinqassovirus ah1</taxon>
    </lineage>
</organism>
<accession>A0A2H4YEU6</accession>
<evidence type="ECO:0000313" key="2">
    <source>
        <dbReference type="Proteomes" id="UP000240934"/>
    </source>
</evidence>
<dbReference type="EMBL" id="MG250483">
    <property type="protein sequence ID" value="AUE22690.1"/>
    <property type="molecule type" value="Genomic_DNA"/>
</dbReference>
<name>A0A2H4YEU6_9CAUD</name>
<proteinExistence type="predicted"/>